<evidence type="ECO:0000313" key="6">
    <source>
        <dbReference type="Proteomes" id="UP000549394"/>
    </source>
</evidence>
<keyword evidence="1 2" id="KW-0694">RNA-binding</keyword>
<dbReference type="InterPro" id="IPR000504">
    <property type="entry name" value="RRM_dom"/>
</dbReference>
<feature type="domain" description="RRM" evidence="4">
    <location>
        <begin position="46"/>
        <end position="118"/>
    </location>
</feature>
<dbReference type="EMBL" id="CAJFCJ010000003">
    <property type="protein sequence ID" value="CAD5113068.1"/>
    <property type="molecule type" value="Genomic_DNA"/>
</dbReference>
<evidence type="ECO:0000259" key="4">
    <source>
        <dbReference type="PROSITE" id="PS50102"/>
    </source>
</evidence>
<proteinExistence type="predicted"/>
<dbReference type="SUPFAM" id="SSF54928">
    <property type="entry name" value="RNA-binding domain, RBD"/>
    <property type="match status" value="1"/>
</dbReference>
<dbReference type="SMART" id="SM00360">
    <property type="entry name" value="RRM"/>
    <property type="match status" value="1"/>
</dbReference>
<dbReference type="PANTHER" id="PTHR10352">
    <property type="entry name" value="EUKARYOTIC TRANSLATION INITIATION FACTOR 3 SUBUNIT G"/>
    <property type="match status" value="1"/>
</dbReference>
<dbReference type="GO" id="GO:0003723">
    <property type="term" value="F:RNA binding"/>
    <property type="evidence" value="ECO:0007669"/>
    <property type="project" value="UniProtKB-UniRule"/>
</dbReference>
<evidence type="ECO:0000313" key="5">
    <source>
        <dbReference type="EMBL" id="CAD5113068.1"/>
    </source>
</evidence>
<name>A0A7I8V9Q7_9ANNE</name>
<accession>A0A7I8V9Q7</accession>
<dbReference type="InterPro" id="IPR035979">
    <property type="entry name" value="RBD_domain_sf"/>
</dbReference>
<reference evidence="5 6" key="1">
    <citation type="submission" date="2020-08" db="EMBL/GenBank/DDBJ databases">
        <authorList>
            <person name="Hejnol A."/>
        </authorList>
    </citation>
    <scope>NUCLEOTIDE SEQUENCE [LARGE SCALE GENOMIC DNA]</scope>
</reference>
<protein>
    <submittedName>
        <fullName evidence="5">DgyrCDS2263</fullName>
    </submittedName>
</protein>
<organism evidence="5 6">
    <name type="scientific">Dimorphilus gyrociliatus</name>
    <dbReference type="NCBI Taxonomy" id="2664684"/>
    <lineage>
        <taxon>Eukaryota</taxon>
        <taxon>Metazoa</taxon>
        <taxon>Spiralia</taxon>
        <taxon>Lophotrochozoa</taxon>
        <taxon>Annelida</taxon>
        <taxon>Polychaeta</taxon>
        <taxon>Polychaeta incertae sedis</taxon>
        <taxon>Dinophilidae</taxon>
        <taxon>Dimorphilus</taxon>
    </lineage>
</organism>
<dbReference type="AlphaFoldDB" id="A0A7I8V9Q7"/>
<comment type="caution">
    <text evidence="5">The sequence shown here is derived from an EMBL/GenBank/DDBJ whole genome shotgun (WGS) entry which is preliminary data.</text>
</comment>
<dbReference type="Proteomes" id="UP000549394">
    <property type="component" value="Unassembled WGS sequence"/>
</dbReference>
<dbReference type="OrthoDB" id="439808at2759"/>
<evidence type="ECO:0000256" key="2">
    <source>
        <dbReference type="PROSITE-ProRule" id="PRU00176"/>
    </source>
</evidence>
<sequence>MNGQWIGSRAIRTNWASRKPSAPQDARNQKQLTYDEVFGQSSPTNCTVYVGGILSGLTEELMHQTFGELGNIQEVRVFKDKGYAFVRYDNKECATNAIIKYHGTEIAGHIVKCSWGKESPDVGGSATTQYTAPAGAANAGYYGAPPQMGYGYGYGQQGYGVQGGGYSVPPYQQGYYGQQGYGMPMGQWPGYQGQNPPPAQGAYSMQQGYINKN</sequence>
<evidence type="ECO:0000256" key="1">
    <source>
        <dbReference type="ARBA" id="ARBA00022884"/>
    </source>
</evidence>
<evidence type="ECO:0000256" key="3">
    <source>
        <dbReference type="SAM" id="MobiDB-lite"/>
    </source>
</evidence>
<dbReference type="CDD" id="cd12354">
    <property type="entry name" value="RRM3_TIA1_like"/>
    <property type="match status" value="1"/>
</dbReference>
<gene>
    <name evidence="5" type="ORF">DGYR_LOCUS2116</name>
</gene>
<dbReference type="PROSITE" id="PS50102">
    <property type="entry name" value="RRM"/>
    <property type="match status" value="1"/>
</dbReference>
<dbReference type="InterPro" id="IPR012677">
    <property type="entry name" value="Nucleotide-bd_a/b_plait_sf"/>
</dbReference>
<dbReference type="Pfam" id="PF00076">
    <property type="entry name" value="RRM_1"/>
    <property type="match status" value="1"/>
</dbReference>
<feature type="region of interest" description="Disordered" evidence="3">
    <location>
        <begin position="191"/>
        <end position="213"/>
    </location>
</feature>
<feature type="compositionally biased region" description="Polar residues" evidence="3">
    <location>
        <begin position="203"/>
        <end position="213"/>
    </location>
</feature>
<dbReference type="Gene3D" id="3.30.70.330">
    <property type="match status" value="1"/>
</dbReference>
<keyword evidence="6" id="KW-1185">Reference proteome</keyword>
<dbReference type="FunFam" id="3.30.70.330:FF:000045">
    <property type="entry name" value="Nucleolysin tiar isoform 1"/>
    <property type="match status" value="1"/>
</dbReference>